<dbReference type="RefSeq" id="WP_386049590.1">
    <property type="nucleotide sequence ID" value="NZ_JBHUIO010000019.1"/>
</dbReference>
<proteinExistence type="predicted"/>
<keyword evidence="3" id="KW-1185">Reference proteome</keyword>
<dbReference type="PANTHER" id="PTHR43265">
    <property type="entry name" value="ESTERASE ESTD"/>
    <property type="match status" value="1"/>
</dbReference>
<evidence type="ECO:0000313" key="3">
    <source>
        <dbReference type="Proteomes" id="UP001597343"/>
    </source>
</evidence>
<dbReference type="InterPro" id="IPR029058">
    <property type="entry name" value="AB_hydrolase_fold"/>
</dbReference>
<dbReference type="Gene3D" id="3.40.50.1820">
    <property type="entry name" value="alpha/beta hydrolase"/>
    <property type="match status" value="1"/>
</dbReference>
<dbReference type="PANTHER" id="PTHR43265:SF1">
    <property type="entry name" value="ESTERASE ESTD"/>
    <property type="match status" value="1"/>
</dbReference>
<name>A0ABW5A3Q1_9BACL</name>
<dbReference type="Proteomes" id="UP001597343">
    <property type="component" value="Unassembled WGS sequence"/>
</dbReference>
<protein>
    <submittedName>
        <fullName evidence="2">Alpha/beta hydrolase family protein</fullName>
        <ecNumber evidence="2">3.4.-.-</ecNumber>
    </submittedName>
</protein>
<keyword evidence="2" id="KW-0378">Hydrolase</keyword>
<dbReference type="EC" id="3.4.-.-" evidence="2"/>
<reference evidence="3" key="1">
    <citation type="journal article" date="2019" name="Int. J. Syst. Evol. Microbiol.">
        <title>The Global Catalogue of Microorganisms (GCM) 10K type strain sequencing project: providing services to taxonomists for standard genome sequencing and annotation.</title>
        <authorList>
            <consortium name="The Broad Institute Genomics Platform"/>
            <consortium name="The Broad Institute Genome Sequencing Center for Infectious Disease"/>
            <person name="Wu L."/>
            <person name="Ma J."/>
        </authorList>
    </citation>
    <scope>NUCLEOTIDE SEQUENCE [LARGE SCALE GENOMIC DNA]</scope>
    <source>
        <strain evidence="3">CGMCC 1.13574</strain>
    </source>
</reference>
<accession>A0ABW5A3Q1</accession>
<comment type="caution">
    <text evidence="2">The sequence shown here is derived from an EMBL/GenBank/DDBJ whole genome shotgun (WGS) entry which is preliminary data.</text>
</comment>
<evidence type="ECO:0000313" key="2">
    <source>
        <dbReference type="EMBL" id="MFD2172201.1"/>
    </source>
</evidence>
<evidence type="ECO:0000259" key="1">
    <source>
        <dbReference type="Pfam" id="PF12146"/>
    </source>
</evidence>
<dbReference type="SUPFAM" id="SSF53474">
    <property type="entry name" value="alpha/beta-Hydrolases"/>
    <property type="match status" value="1"/>
</dbReference>
<dbReference type="InterPro" id="IPR053145">
    <property type="entry name" value="AB_hydrolase_Est10"/>
</dbReference>
<organism evidence="2 3">
    <name type="scientific">Tumebacillus lipolyticus</name>
    <dbReference type="NCBI Taxonomy" id="1280370"/>
    <lineage>
        <taxon>Bacteria</taxon>
        <taxon>Bacillati</taxon>
        <taxon>Bacillota</taxon>
        <taxon>Bacilli</taxon>
        <taxon>Bacillales</taxon>
        <taxon>Alicyclobacillaceae</taxon>
        <taxon>Tumebacillus</taxon>
    </lineage>
</organism>
<feature type="domain" description="Serine aminopeptidase S33" evidence="1">
    <location>
        <begin position="52"/>
        <end position="275"/>
    </location>
</feature>
<dbReference type="Pfam" id="PF12146">
    <property type="entry name" value="Hydrolase_4"/>
    <property type="match status" value="1"/>
</dbReference>
<dbReference type="GO" id="GO:0016787">
    <property type="term" value="F:hydrolase activity"/>
    <property type="evidence" value="ECO:0007669"/>
    <property type="project" value="UniProtKB-KW"/>
</dbReference>
<gene>
    <name evidence="2" type="ORF">ACFSOY_19835</name>
</gene>
<dbReference type="EMBL" id="JBHUIO010000019">
    <property type="protein sequence ID" value="MFD2172201.1"/>
    <property type="molecule type" value="Genomic_DNA"/>
</dbReference>
<dbReference type="InterPro" id="IPR022742">
    <property type="entry name" value="Hydrolase_4"/>
</dbReference>
<sequence length="318" mass="34736">MKTLDVTIASTYPLLGTLTLPATGAGKHPAVLFLHGSGPIDRNSDAKGMPLGVFKLLAEQFGKNGFASLRYDKRGIGASGGDYHATGMYDLVDDAVEAVRFLKTQPDIDPDRIFLVGHSEGAILAPQVFEREPVAGLVLLAGIAESLRTTVDRQNEIAFQELGEMTGLKGLLIRLLRVVPLARKSNQKMFAKILASTADTIRLKGAKVNAKWFREHYQYDVRDTLAKVTCPTIAITGSKDIQVLPEQAQQIAEATAGPSEWHIIEDLTHILRKEPGRATLLSLKTSYKRLSQLPIDAELTEMVLAWLRKQAATDQPTA</sequence>